<dbReference type="SUPFAM" id="SSF144232">
    <property type="entry name" value="HIT/MYND zinc finger-like"/>
    <property type="match status" value="1"/>
</dbReference>
<evidence type="ECO:0000256" key="1">
    <source>
        <dbReference type="ARBA" id="ARBA00022723"/>
    </source>
</evidence>
<feature type="domain" description="MYND-type" evidence="9">
    <location>
        <begin position="260"/>
        <end position="298"/>
    </location>
</feature>
<feature type="compositionally biased region" description="Polar residues" evidence="8">
    <location>
        <begin position="12"/>
        <end position="29"/>
    </location>
</feature>
<evidence type="ECO:0000256" key="2">
    <source>
        <dbReference type="ARBA" id="ARBA00022737"/>
    </source>
</evidence>
<dbReference type="GO" id="GO:0005634">
    <property type="term" value="C:nucleus"/>
    <property type="evidence" value="ECO:0007669"/>
    <property type="project" value="TreeGrafter"/>
</dbReference>
<keyword evidence="3 7" id="KW-0863">Zinc-finger</keyword>
<proteinExistence type="predicted"/>
<dbReference type="PROSITE" id="PS50865">
    <property type="entry name" value="ZF_MYND_2"/>
    <property type="match status" value="1"/>
</dbReference>
<dbReference type="Gene3D" id="6.10.140.2220">
    <property type="match status" value="1"/>
</dbReference>
<keyword evidence="2" id="KW-0677">Repeat</keyword>
<protein>
    <submittedName>
        <fullName evidence="10">Ankyrin</fullName>
    </submittedName>
</protein>
<dbReference type="PANTHER" id="PTHR24201">
    <property type="entry name" value="ANK_REP_REGION DOMAIN-CONTAINING PROTEIN"/>
    <property type="match status" value="1"/>
</dbReference>
<dbReference type="InterPro" id="IPR002893">
    <property type="entry name" value="Znf_MYND"/>
</dbReference>
<dbReference type="AlphaFoldDB" id="A0A371D8I6"/>
<dbReference type="SUPFAM" id="SSF48403">
    <property type="entry name" value="Ankyrin repeat"/>
    <property type="match status" value="1"/>
</dbReference>
<dbReference type="OrthoDB" id="194358at2759"/>
<dbReference type="GO" id="GO:0008270">
    <property type="term" value="F:zinc ion binding"/>
    <property type="evidence" value="ECO:0007669"/>
    <property type="project" value="UniProtKB-KW"/>
</dbReference>
<sequence>MPPRPRRRPPSTRVSELAVSTGTIPPQQKGSGGLVVPAEMRRLMNGPGALPPELTRQLLRKMYQENAAKLDPELLSDFALRCFLGDVRRVRQMVENGSAPDLLATETAFEYGYAMFTVSGAQRIVGGPPGVIVDHPGVLRYLLEIGMPPDLPDILGYTALQLTCMARVRADLVRVLLECGADPDHQDRFGGVAIMSAFQNNAVDAIDALMEFGASLDVPDADGCTPEEFYVKAGPQVTATVHKWKRRRSGEAAALDGKGCGFCGKSEMLLKFCAHCHVIRYCTRECQRAHWPVHKLRCIPFSPESTVTVTPFYEDIGPMTSMSNLARESFGIPVETEPERNTRSVHIPNIPHGQTKLFIIKIQVPFDATNGTPAREEEGDMMVFDKKRSLVCRLRREDDEHAYLRISRTIRACGVFGAKAYFAAEMPSKDMLVIKITEPLAEQDF</sequence>
<dbReference type="PANTHER" id="PTHR24201:SF14">
    <property type="entry name" value="CYCLIN-DEPENDENT KINASE 4 INHIBITOR C-LIKE"/>
    <property type="match status" value="1"/>
</dbReference>
<evidence type="ECO:0000313" key="11">
    <source>
        <dbReference type="Proteomes" id="UP000256964"/>
    </source>
</evidence>
<keyword evidence="11" id="KW-1185">Reference proteome</keyword>
<feature type="region of interest" description="Disordered" evidence="8">
    <location>
        <begin position="1"/>
        <end position="32"/>
    </location>
</feature>
<keyword evidence="5 6" id="KW-0040">ANK repeat</keyword>
<dbReference type="Pfam" id="PF00023">
    <property type="entry name" value="Ank"/>
    <property type="match status" value="1"/>
</dbReference>
<feature type="compositionally biased region" description="Basic residues" evidence="8">
    <location>
        <begin position="1"/>
        <end position="10"/>
    </location>
</feature>
<dbReference type="STRING" id="139420.A0A371D8I6"/>
<dbReference type="Proteomes" id="UP000256964">
    <property type="component" value="Unassembled WGS sequence"/>
</dbReference>
<organism evidence="10 11">
    <name type="scientific">Lentinus brumalis</name>
    <dbReference type="NCBI Taxonomy" id="2498619"/>
    <lineage>
        <taxon>Eukaryota</taxon>
        <taxon>Fungi</taxon>
        <taxon>Dikarya</taxon>
        <taxon>Basidiomycota</taxon>
        <taxon>Agaricomycotina</taxon>
        <taxon>Agaricomycetes</taxon>
        <taxon>Polyporales</taxon>
        <taxon>Polyporaceae</taxon>
        <taxon>Lentinus</taxon>
    </lineage>
</organism>
<evidence type="ECO:0000256" key="6">
    <source>
        <dbReference type="PROSITE-ProRule" id="PRU00023"/>
    </source>
</evidence>
<accession>A0A371D8I6</accession>
<dbReference type="InterPro" id="IPR002110">
    <property type="entry name" value="Ankyrin_rpt"/>
</dbReference>
<evidence type="ECO:0000256" key="7">
    <source>
        <dbReference type="PROSITE-ProRule" id="PRU00134"/>
    </source>
</evidence>
<dbReference type="InterPro" id="IPR036770">
    <property type="entry name" value="Ankyrin_rpt-contain_sf"/>
</dbReference>
<dbReference type="InterPro" id="IPR050776">
    <property type="entry name" value="Ank_Repeat/CDKN_Inhibitor"/>
</dbReference>
<reference evidence="10 11" key="1">
    <citation type="journal article" date="2018" name="Biotechnol. Biofuels">
        <title>Integrative visual omics of the white-rot fungus Polyporus brumalis exposes the biotechnological potential of its oxidative enzymes for delignifying raw plant biomass.</title>
        <authorList>
            <person name="Miyauchi S."/>
            <person name="Rancon A."/>
            <person name="Drula E."/>
            <person name="Hage H."/>
            <person name="Chaduli D."/>
            <person name="Favel A."/>
            <person name="Grisel S."/>
            <person name="Henrissat B."/>
            <person name="Herpoel-Gimbert I."/>
            <person name="Ruiz-Duenas F.J."/>
            <person name="Chevret D."/>
            <person name="Hainaut M."/>
            <person name="Lin J."/>
            <person name="Wang M."/>
            <person name="Pangilinan J."/>
            <person name="Lipzen A."/>
            <person name="Lesage-Meessen L."/>
            <person name="Navarro D."/>
            <person name="Riley R."/>
            <person name="Grigoriev I.V."/>
            <person name="Zhou S."/>
            <person name="Raouche S."/>
            <person name="Rosso M.N."/>
        </authorList>
    </citation>
    <scope>NUCLEOTIDE SEQUENCE [LARGE SCALE GENOMIC DNA]</scope>
    <source>
        <strain evidence="10 11">BRFM 1820</strain>
    </source>
</reference>
<feature type="repeat" description="ANK" evidence="6">
    <location>
        <begin position="155"/>
        <end position="188"/>
    </location>
</feature>
<evidence type="ECO:0000259" key="9">
    <source>
        <dbReference type="PROSITE" id="PS50865"/>
    </source>
</evidence>
<evidence type="ECO:0000256" key="5">
    <source>
        <dbReference type="ARBA" id="ARBA00023043"/>
    </source>
</evidence>
<dbReference type="PROSITE" id="PS01360">
    <property type="entry name" value="ZF_MYND_1"/>
    <property type="match status" value="1"/>
</dbReference>
<dbReference type="Pfam" id="PF01753">
    <property type="entry name" value="zf-MYND"/>
    <property type="match status" value="1"/>
</dbReference>
<keyword evidence="1" id="KW-0479">Metal-binding</keyword>
<dbReference type="PROSITE" id="PS50088">
    <property type="entry name" value="ANK_REPEAT"/>
    <property type="match status" value="1"/>
</dbReference>
<name>A0A371D8I6_9APHY</name>
<evidence type="ECO:0000313" key="10">
    <source>
        <dbReference type="EMBL" id="RDX48812.1"/>
    </source>
</evidence>
<gene>
    <name evidence="10" type="ORF">OH76DRAFT_1464456</name>
</gene>
<evidence type="ECO:0000256" key="4">
    <source>
        <dbReference type="ARBA" id="ARBA00022833"/>
    </source>
</evidence>
<evidence type="ECO:0000256" key="3">
    <source>
        <dbReference type="ARBA" id="ARBA00022771"/>
    </source>
</evidence>
<dbReference type="EMBL" id="KZ857409">
    <property type="protein sequence ID" value="RDX48812.1"/>
    <property type="molecule type" value="Genomic_DNA"/>
</dbReference>
<dbReference type="Gene3D" id="1.25.40.20">
    <property type="entry name" value="Ankyrin repeat-containing domain"/>
    <property type="match status" value="1"/>
</dbReference>
<keyword evidence="4" id="KW-0862">Zinc</keyword>
<evidence type="ECO:0000256" key="8">
    <source>
        <dbReference type="SAM" id="MobiDB-lite"/>
    </source>
</evidence>
<dbReference type="SMART" id="SM00248">
    <property type="entry name" value="ANK"/>
    <property type="match status" value="2"/>
</dbReference>